<evidence type="ECO:0000313" key="6">
    <source>
        <dbReference type="Proteomes" id="UP000019402"/>
    </source>
</evidence>
<dbReference type="CDD" id="cd06267">
    <property type="entry name" value="PBP1_LacI_sugar_binding-like"/>
    <property type="match status" value="1"/>
</dbReference>
<keyword evidence="1" id="KW-0805">Transcription regulation</keyword>
<evidence type="ECO:0000313" key="5">
    <source>
        <dbReference type="EMBL" id="GAF04754.1"/>
    </source>
</evidence>
<dbReference type="PROSITE" id="PS50949">
    <property type="entry name" value="HTH_GNTR"/>
    <property type="match status" value="1"/>
</dbReference>
<comment type="caution">
    <text evidence="5">The sequence shown here is derived from an EMBL/GenBank/DDBJ whole genome shotgun (WGS) entry which is preliminary data.</text>
</comment>
<dbReference type="Proteomes" id="UP000019402">
    <property type="component" value="Unassembled WGS sequence"/>
</dbReference>
<keyword evidence="2" id="KW-0238">DNA-binding</keyword>
<dbReference type="eggNOG" id="COG1609">
    <property type="taxonomic scope" value="Bacteria"/>
</dbReference>
<dbReference type="Pfam" id="PF13377">
    <property type="entry name" value="Peripla_BP_3"/>
    <property type="match status" value="1"/>
</dbReference>
<dbReference type="STRING" id="869213.GCA_000517085_00164"/>
<reference evidence="5 6" key="1">
    <citation type="journal article" date="2014" name="Genome Announc.">
        <title>Draft Genome Sequence of Cytophaga fermentans JCM 21142T, a Facultative Anaerobe Isolated from Marine Mud.</title>
        <authorList>
            <person name="Starns D."/>
            <person name="Oshima K."/>
            <person name="Suda W."/>
            <person name="Iino T."/>
            <person name="Yuki M."/>
            <person name="Inoue J."/>
            <person name="Kitamura K."/>
            <person name="Iida T."/>
            <person name="Darby A."/>
            <person name="Hattori M."/>
            <person name="Ohkuma M."/>
        </authorList>
    </citation>
    <scope>NUCLEOTIDE SEQUENCE [LARGE SCALE GENOMIC DNA]</scope>
    <source>
        <strain evidence="5 6">JCM 21142</strain>
    </source>
</reference>
<evidence type="ECO:0000256" key="2">
    <source>
        <dbReference type="ARBA" id="ARBA00023125"/>
    </source>
</evidence>
<dbReference type="SMART" id="SM00345">
    <property type="entry name" value="HTH_GNTR"/>
    <property type="match status" value="1"/>
</dbReference>
<organism evidence="5 6">
    <name type="scientific">Saccharicrinis fermentans DSM 9555 = JCM 21142</name>
    <dbReference type="NCBI Taxonomy" id="869213"/>
    <lineage>
        <taxon>Bacteria</taxon>
        <taxon>Pseudomonadati</taxon>
        <taxon>Bacteroidota</taxon>
        <taxon>Bacteroidia</taxon>
        <taxon>Marinilabiliales</taxon>
        <taxon>Marinilabiliaceae</taxon>
        <taxon>Saccharicrinis</taxon>
    </lineage>
</organism>
<dbReference type="AlphaFoldDB" id="W7YQQ2"/>
<dbReference type="OrthoDB" id="9813468at2"/>
<dbReference type="PANTHER" id="PTHR30146:SF24">
    <property type="entry name" value="XYLOSE OPERON REGULATORY PROTEIN"/>
    <property type="match status" value="1"/>
</dbReference>
<dbReference type="SUPFAM" id="SSF53822">
    <property type="entry name" value="Periplasmic binding protein-like I"/>
    <property type="match status" value="1"/>
</dbReference>
<dbReference type="Pfam" id="PF00392">
    <property type="entry name" value="GntR"/>
    <property type="match status" value="1"/>
</dbReference>
<name>W7YQQ2_9BACT</name>
<dbReference type="InterPro" id="IPR036390">
    <property type="entry name" value="WH_DNA-bd_sf"/>
</dbReference>
<evidence type="ECO:0000259" key="4">
    <source>
        <dbReference type="PROSITE" id="PS50949"/>
    </source>
</evidence>
<feature type="domain" description="HTH gntR-type" evidence="4">
    <location>
        <begin position="8"/>
        <end position="76"/>
    </location>
</feature>
<sequence length="342" mass="39667">MLKFEGHIPIYKKLIEFYREKILKQEIKPGSRIDSINKMMERHHISRDTAKRVIRALVDEKLVVSQVGRGTFIKGVSELKKMWGVVIPFYSNNIEELISKLMIHATLAERGMEYFLHYNNPDEEMRIIGNLIQKGYEAIIVVPNYDESQTGEFYRRLNVGSTKLVLADYTMSGSYFNYAIQSYDLGVKRAVDYMSKKQVGNYLLLSHDTWQGSNMVFNLMKQTFETILDVRAKHQKLFCCSDINVLTKEFLKENRIKGVLSVQDSIAIRLMGRLKSWNISVPEELTVVSYGNTELSMLFSPALTVVDCKYEKMAEIIREMICKDEVDNRQVVMQPELIIRET</sequence>
<gene>
    <name evidence="5" type="ORF">JCM21142_93471</name>
</gene>
<dbReference type="InterPro" id="IPR028082">
    <property type="entry name" value="Peripla_BP_I"/>
</dbReference>
<dbReference type="InterPro" id="IPR036388">
    <property type="entry name" value="WH-like_DNA-bd_sf"/>
</dbReference>
<evidence type="ECO:0000256" key="1">
    <source>
        <dbReference type="ARBA" id="ARBA00023015"/>
    </source>
</evidence>
<keyword evidence="3" id="KW-0804">Transcription</keyword>
<dbReference type="CDD" id="cd07377">
    <property type="entry name" value="WHTH_GntR"/>
    <property type="match status" value="1"/>
</dbReference>
<dbReference type="PANTHER" id="PTHR30146">
    <property type="entry name" value="LACI-RELATED TRANSCRIPTIONAL REPRESSOR"/>
    <property type="match status" value="1"/>
</dbReference>
<dbReference type="GO" id="GO:0003700">
    <property type="term" value="F:DNA-binding transcription factor activity"/>
    <property type="evidence" value="ECO:0007669"/>
    <property type="project" value="InterPro"/>
</dbReference>
<keyword evidence="6" id="KW-1185">Reference proteome</keyword>
<dbReference type="SUPFAM" id="SSF46785">
    <property type="entry name" value="Winged helix' DNA-binding domain"/>
    <property type="match status" value="1"/>
</dbReference>
<dbReference type="EMBL" id="BAMD01000055">
    <property type="protein sequence ID" value="GAF04754.1"/>
    <property type="molecule type" value="Genomic_DNA"/>
</dbReference>
<proteinExistence type="predicted"/>
<dbReference type="InterPro" id="IPR000524">
    <property type="entry name" value="Tscrpt_reg_HTH_GntR"/>
</dbReference>
<dbReference type="Gene3D" id="1.10.10.10">
    <property type="entry name" value="Winged helix-like DNA-binding domain superfamily/Winged helix DNA-binding domain"/>
    <property type="match status" value="1"/>
</dbReference>
<dbReference type="RefSeq" id="WP_027470251.1">
    <property type="nucleotide sequence ID" value="NZ_BAMD01000055.1"/>
</dbReference>
<dbReference type="InterPro" id="IPR046335">
    <property type="entry name" value="LacI/GalR-like_sensor"/>
</dbReference>
<dbReference type="GO" id="GO:0000976">
    <property type="term" value="F:transcription cis-regulatory region binding"/>
    <property type="evidence" value="ECO:0007669"/>
    <property type="project" value="TreeGrafter"/>
</dbReference>
<accession>W7YQQ2</accession>
<protein>
    <submittedName>
        <fullName evidence="5">Arabinose metabolism transcriptional repressor</fullName>
    </submittedName>
</protein>
<evidence type="ECO:0000256" key="3">
    <source>
        <dbReference type="ARBA" id="ARBA00023163"/>
    </source>
</evidence>
<dbReference type="Gene3D" id="3.40.50.2300">
    <property type="match status" value="2"/>
</dbReference>